<evidence type="ECO:0000313" key="6">
    <source>
        <dbReference type="EMBL" id="KAG0150467.1"/>
    </source>
</evidence>
<dbReference type="GO" id="GO:0016020">
    <property type="term" value="C:membrane"/>
    <property type="evidence" value="ECO:0007669"/>
    <property type="project" value="UniProtKB-SubCell"/>
</dbReference>
<dbReference type="OrthoDB" id="2502820at2759"/>
<feature type="transmembrane region" description="Helical" evidence="5">
    <location>
        <begin position="438"/>
        <end position="455"/>
    </location>
</feature>
<evidence type="ECO:0000313" key="7">
    <source>
        <dbReference type="Proteomes" id="UP000886653"/>
    </source>
</evidence>
<keyword evidence="4 5" id="KW-0472">Membrane</keyword>
<feature type="transmembrane region" description="Helical" evidence="5">
    <location>
        <begin position="241"/>
        <end position="262"/>
    </location>
</feature>
<feature type="transmembrane region" description="Helical" evidence="5">
    <location>
        <begin position="475"/>
        <end position="494"/>
    </location>
</feature>
<protein>
    <submittedName>
        <fullName evidence="6">Uncharacterized protein</fullName>
    </submittedName>
</protein>
<evidence type="ECO:0000256" key="4">
    <source>
        <dbReference type="ARBA" id="ARBA00023136"/>
    </source>
</evidence>
<feature type="transmembrane region" description="Helical" evidence="5">
    <location>
        <begin position="355"/>
        <end position="374"/>
    </location>
</feature>
<dbReference type="EMBL" id="MU167219">
    <property type="protein sequence ID" value="KAG0150467.1"/>
    <property type="molecule type" value="Genomic_DNA"/>
</dbReference>
<dbReference type="Proteomes" id="UP000886653">
    <property type="component" value="Unassembled WGS sequence"/>
</dbReference>
<evidence type="ECO:0000256" key="2">
    <source>
        <dbReference type="ARBA" id="ARBA00022692"/>
    </source>
</evidence>
<dbReference type="PANTHER" id="PTHR30249">
    <property type="entry name" value="PUTATIVE SEROTONIN TRANSPORTER"/>
    <property type="match status" value="1"/>
</dbReference>
<keyword evidence="7" id="KW-1185">Reference proteome</keyword>
<feature type="transmembrane region" description="Helical" evidence="5">
    <location>
        <begin position="381"/>
        <end position="404"/>
    </location>
</feature>
<feature type="transmembrane region" description="Helical" evidence="5">
    <location>
        <begin position="506"/>
        <end position="528"/>
    </location>
</feature>
<dbReference type="PANTHER" id="PTHR30249:SF0">
    <property type="entry name" value="PLASTIDAL GLYCOLATE_GLYCERATE TRANSLOCATOR 1, CHLOROPLASTIC"/>
    <property type="match status" value="1"/>
</dbReference>
<name>A0A9P6NU90_9BASI</name>
<feature type="transmembrane region" description="Helical" evidence="5">
    <location>
        <begin position="268"/>
        <end position="284"/>
    </location>
</feature>
<proteinExistence type="predicted"/>
<comment type="subcellular location">
    <subcellularLocation>
        <location evidence="1">Membrane</location>
        <topology evidence="1">Multi-pass membrane protein</topology>
    </subcellularLocation>
</comment>
<feature type="transmembrane region" description="Helical" evidence="5">
    <location>
        <begin position="86"/>
        <end position="108"/>
    </location>
</feature>
<dbReference type="AlphaFoldDB" id="A0A9P6NU90"/>
<feature type="transmembrane region" description="Helical" evidence="5">
    <location>
        <begin position="120"/>
        <end position="142"/>
    </location>
</feature>
<keyword evidence="3 5" id="KW-1133">Transmembrane helix</keyword>
<keyword evidence="2 5" id="KW-0812">Transmembrane</keyword>
<feature type="transmembrane region" description="Helical" evidence="5">
    <location>
        <begin position="21"/>
        <end position="42"/>
    </location>
</feature>
<evidence type="ECO:0000256" key="5">
    <source>
        <dbReference type="SAM" id="Phobius"/>
    </source>
</evidence>
<feature type="transmembrane region" description="Helical" evidence="5">
    <location>
        <begin position="54"/>
        <end position="74"/>
    </location>
</feature>
<accession>A0A9P6NU90</accession>
<reference evidence="6" key="1">
    <citation type="submission" date="2013-11" db="EMBL/GenBank/DDBJ databases">
        <title>Genome sequence of the fusiform rust pathogen reveals effectors for host alternation and coevolution with pine.</title>
        <authorList>
            <consortium name="DOE Joint Genome Institute"/>
            <person name="Smith K."/>
            <person name="Pendleton A."/>
            <person name="Kubisiak T."/>
            <person name="Anderson C."/>
            <person name="Salamov A."/>
            <person name="Aerts A."/>
            <person name="Riley R."/>
            <person name="Clum A."/>
            <person name="Lindquist E."/>
            <person name="Ence D."/>
            <person name="Campbell M."/>
            <person name="Kronenberg Z."/>
            <person name="Feau N."/>
            <person name="Dhillon B."/>
            <person name="Hamelin R."/>
            <person name="Burleigh J."/>
            <person name="Smith J."/>
            <person name="Yandell M."/>
            <person name="Nelson C."/>
            <person name="Grigoriev I."/>
            <person name="Davis J."/>
        </authorList>
    </citation>
    <scope>NUCLEOTIDE SEQUENCE</scope>
    <source>
        <strain evidence="6">G11</strain>
    </source>
</reference>
<evidence type="ECO:0000256" key="3">
    <source>
        <dbReference type="ARBA" id="ARBA00022989"/>
    </source>
</evidence>
<evidence type="ECO:0000256" key="1">
    <source>
        <dbReference type="ARBA" id="ARBA00004141"/>
    </source>
</evidence>
<dbReference type="Pfam" id="PF04172">
    <property type="entry name" value="LrgB"/>
    <property type="match status" value="1"/>
</dbReference>
<feature type="transmembrane region" description="Helical" evidence="5">
    <location>
        <begin position="296"/>
        <end position="317"/>
    </location>
</feature>
<gene>
    <name evidence="6" type="ORF">CROQUDRAFT_58174</name>
</gene>
<sequence length="534" mass="58848">MPSCAVFRSAFLKFSKQHGKQVAVTYVQVPLGLIVILFLAYLVDSAITKLPFTFPASVVLMIIFTLVMITLEQVSPQKLSKGFHNFFSPASNWVLGNMGLFFTSSFILIPKRDPLPMAEIGLLCALFVPSFIATWIGTVAICKLLNLCMASRSQAQDSHDDTKKIPNLEAGDLGPIGEGSVFEEKNQCFHLNQSSETFSDDDLSKLQHSSNLRPTIVVLGPFRDSPPTEFETRRDMLVQQIVTWFDPVVYLIIFLTGIPLFFTTRGEIRSLPLLLGTVVLAWIFSRRVVPRSWQMALHPILVTSAITTLAIWMFAAVKGMSLRHALLHYSTGSNYLVIIRNVGRHRLIPPGAGDVMNSILVAGIVCLAFPLFRYRQDLFNNFVRIVVVVIPNCAFALLLCPYLARIMGIDGQGALIFVGRFMSTPLGIEEMRALKGDQGLVVVLICVTGILAVLIRDHFFRLLRVRVTVGSEDYFTMGMTVGVVAAAIGTSSLLESHPRAAATASVSFVLYGLVLLSLVAIPEVVIFVRHISGL</sequence>
<organism evidence="6 7">
    <name type="scientific">Cronartium quercuum f. sp. fusiforme G11</name>
    <dbReference type="NCBI Taxonomy" id="708437"/>
    <lineage>
        <taxon>Eukaryota</taxon>
        <taxon>Fungi</taxon>
        <taxon>Dikarya</taxon>
        <taxon>Basidiomycota</taxon>
        <taxon>Pucciniomycotina</taxon>
        <taxon>Pucciniomycetes</taxon>
        <taxon>Pucciniales</taxon>
        <taxon>Coleosporiaceae</taxon>
        <taxon>Cronartium</taxon>
    </lineage>
</organism>
<comment type="caution">
    <text evidence="6">The sequence shown here is derived from an EMBL/GenBank/DDBJ whole genome shotgun (WGS) entry which is preliminary data.</text>
</comment>
<dbReference type="InterPro" id="IPR007300">
    <property type="entry name" value="CidB/LrgB"/>
</dbReference>